<name>A0ABR9J5N7_9MICC</name>
<organism evidence="1 2">
    <name type="scientific">Nesterenkonia halotolerans</name>
    <dbReference type="NCBI Taxonomy" id="225325"/>
    <lineage>
        <taxon>Bacteria</taxon>
        <taxon>Bacillati</taxon>
        <taxon>Actinomycetota</taxon>
        <taxon>Actinomycetes</taxon>
        <taxon>Micrococcales</taxon>
        <taxon>Micrococcaceae</taxon>
        <taxon>Nesterenkonia</taxon>
    </lineage>
</organism>
<evidence type="ECO:0000313" key="1">
    <source>
        <dbReference type="EMBL" id="MBE1514312.1"/>
    </source>
</evidence>
<dbReference type="EMBL" id="JADBEE010000001">
    <property type="protein sequence ID" value="MBE1514312.1"/>
    <property type="molecule type" value="Genomic_DNA"/>
</dbReference>
<evidence type="ECO:0000313" key="2">
    <source>
        <dbReference type="Proteomes" id="UP000636579"/>
    </source>
</evidence>
<gene>
    <name evidence="1" type="ORF">H4W26_001067</name>
</gene>
<dbReference type="Proteomes" id="UP000636579">
    <property type="component" value="Unassembled WGS sequence"/>
</dbReference>
<protein>
    <submittedName>
        <fullName evidence="1">Uncharacterized protein</fullName>
    </submittedName>
</protein>
<accession>A0ABR9J5N7</accession>
<comment type="caution">
    <text evidence="1">The sequence shown here is derived from an EMBL/GenBank/DDBJ whole genome shotgun (WGS) entry which is preliminary data.</text>
</comment>
<sequence length="50" mass="5298">MAVAAVITSHVRSRLIASTGEMSPSHGLAPMNQRRAVSSLSELETILHAL</sequence>
<reference evidence="1 2" key="1">
    <citation type="submission" date="2020-10" db="EMBL/GenBank/DDBJ databases">
        <title>Sequencing the genomes of 1000 actinobacteria strains.</title>
        <authorList>
            <person name="Klenk H.-P."/>
        </authorList>
    </citation>
    <scope>NUCLEOTIDE SEQUENCE [LARGE SCALE GENOMIC DNA]</scope>
    <source>
        <strain evidence="1 2">DSM 15474</strain>
    </source>
</reference>
<proteinExistence type="predicted"/>
<dbReference type="RefSeq" id="WP_192591077.1">
    <property type="nucleotide sequence ID" value="NZ_JADBEE010000001.1"/>
</dbReference>
<keyword evidence="2" id="KW-1185">Reference proteome</keyword>